<evidence type="ECO:0000256" key="1">
    <source>
        <dbReference type="SAM" id="Phobius"/>
    </source>
</evidence>
<feature type="transmembrane region" description="Helical" evidence="1">
    <location>
        <begin position="40"/>
        <end position="64"/>
    </location>
</feature>
<dbReference type="EMBL" id="JAVDWO010000008">
    <property type="protein sequence ID" value="MDR7193445.1"/>
    <property type="molecule type" value="Genomic_DNA"/>
</dbReference>
<keyword evidence="1" id="KW-0472">Membrane</keyword>
<reference evidence="2 3" key="1">
    <citation type="submission" date="2023-07" db="EMBL/GenBank/DDBJ databases">
        <title>Sorghum-associated microbial communities from plants grown in Nebraska, USA.</title>
        <authorList>
            <person name="Schachtman D."/>
        </authorList>
    </citation>
    <scope>NUCLEOTIDE SEQUENCE [LARGE SCALE GENOMIC DNA]</scope>
    <source>
        <strain evidence="2 3">4099</strain>
    </source>
</reference>
<name>A0ABU1XZ14_9GAMM</name>
<dbReference type="RefSeq" id="WP_310148747.1">
    <property type="nucleotide sequence ID" value="NZ_JAVDWO010000008.1"/>
</dbReference>
<comment type="caution">
    <text evidence="2">The sequence shown here is derived from an EMBL/GenBank/DDBJ whole genome shotgun (WGS) entry which is preliminary data.</text>
</comment>
<keyword evidence="1" id="KW-1133">Transmembrane helix</keyword>
<gene>
    <name evidence="2" type="ORF">J2W68_002182</name>
</gene>
<evidence type="ECO:0000313" key="2">
    <source>
        <dbReference type="EMBL" id="MDR7193445.1"/>
    </source>
</evidence>
<feature type="transmembrane region" description="Helical" evidence="1">
    <location>
        <begin position="6"/>
        <end position="28"/>
    </location>
</feature>
<dbReference type="Proteomes" id="UP001256588">
    <property type="component" value="Unassembled WGS sequence"/>
</dbReference>
<evidence type="ECO:0000313" key="3">
    <source>
        <dbReference type="Proteomes" id="UP001256588"/>
    </source>
</evidence>
<keyword evidence="1" id="KW-0812">Transmembrane</keyword>
<keyword evidence="3" id="KW-1185">Reference proteome</keyword>
<proteinExistence type="predicted"/>
<protein>
    <submittedName>
        <fullName evidence="2">Uncharacterized protein</fullName>
    </submittedName>
</protein>
<sequence>MLAALGVYSLYIGGAAIASLEVATFTRFNRDVIVYAVQPVTFCLNVMLWLAGGLFLIGLAVFGWRTAST</sequence>
<accession>A0ABU1XZ14</accession>
<organism evidence="2 3">
    <name type="scientific">Luteimonas terrae</name>
    <dbReference type="NCBI Taxonomy" id="1530191"/>
    <lineage>
        <taxon>Bacteria</taxon>
        <taxon>Pseudomonadati</taxon>
        <taxon>Pseudomonadota</taxon>
        <taxon>Gammaproteobacteria</taxon>
        <taxon>Lysobacterales</taxon>
        <taxon>Lysobacteraceae</taxon>
        <taxon>Luteimonas</taxon>
    </lineage>
</organism>